<protein>
    <submittedName>
        <fullName evidence="1">Uncharacterized protein</fullName>
    </submittedName>
</protein>
<proteinExistence type="predicted"/>
<organism evidence="1 2">
    <name type="scientific">Rhizophagus clarus</name>
    <dbReference type="NCBI Taxonomy" id="94130"/>
    <lineage>
        <taxon>Eukaryota</taxon>
        <taxon>Fungi</taxon>
        <taxon>Fungi incertae sedis</taxon>
        <taxon>Mucoromycota</taxon>
        <taxon>Glomeromycotina</taxon>
        <taxon>Glomeromycetes</taxon>
        <taxon>Glomerales</taxon>
        <taxon>Glomeraceae</taxon>
        <taxon>Rhizophagus</taxon>
    </lineage>
</organism>
<keyword evidence="2" id="KW-1185">Reference proteome</keyword>
<comment type="caution">
    <text evidence="1">The sequence shown here is derived from an EMBL/GenBank/DDBJ whole genome shotgun (WGS) entry which is preliminary data.</text>
</comment>
<accession>A0A2Z6QMQ1</accession>
<reference evidence="1 2" key="1">
    <citation type="submission" date="2017-11" db="EMBL/GenBank/DDBJ databases">
        <title>The genome of Rhizophagus clarus HR1 reveals common genetic basis of auxotrophy among arbuscular mycorrhizal fungi.</title>
        <authorList>
            <person name="Kobayashi Y."/>
        </authorList>
    </citation>
    <scope>NUCLEOTIDE SEQUENCE [LARGE SCALE GENOMIC DNA]</scope>
    <source>
        <strain evidence="1 2">HR1</strain>
    </source>
</reference>
<evidence type="ECO:0000313" key="2">
    <source>
        <dbReference type="Proteomes" id="UP000247702"/>
    </source>
</evidence>
<name>A0A2Z6QMQ1_9GLOM</name>
<dbReference type="Proteomes" id="UP000247702">
    <property type="component" value="Unassembled WGS sequence"/>
</dbReference>
<gene>
    <name evidence="1" type="ORF">RclHR1_13560004</name>
</gene>
<evidence type="ECO:0000313" key="1">
    <source>
        <dbReference type="EMBL" id="GBB87099.1"/>
    </source>
</evidence>
<dbReference type="EMBL" id="BEXD01000398">
    <property type="protein sequence ID" value="GBB87099.1"/>
    <property type="molecule type" value="Genomic_DNA"/>
</dbReference>
<sequence>MVFNIDDWFLEHLDAVFGKTVFKFLLRSIGYWQFSGDYLKSLDLDFNNFSSLCWNTCRKIGSTETR</sequence>
<dbReference type="AlphaFoldDB" id="A0A2Z6QMQ1"/>